<name>A0A8T2C615_9BRAS</name>
<dbReference type="Proteomes" id="UP000694240">
    <property type="component" value="Chromosome 6"/>
</dbReference>
<dbReference type="PANTHER" id="PTHR33116:SF76">
    <property type="entry name" value="DUF4283 DOMAIN-CONTAINING PROTEIN"/>
    <property type="match status" value="1"/>
</dbReference>
<protein>
    <submittedName>
        <fullName evidence="2">Reverse transcriptase zinc-binding domain</fullName>
    </submittedName>
</protein>
<dbReference type="Pfam" id="PF13966">
    <property type="entry name" value="zf-RVT"/>
    <property type="match status" value="1"/>
</dbReference>
<dbReference type="InterPro" id="IPR026960">
    <property type="entry name" value="RVT-Znf"/>
</dbReference>
<dbReference type="Pfam" id="PF00078">
    <property type="entry name" value="RVT_1"/>
    <property type="match status" value="1"/>
</dbReference>
<keyword evidence="3" id="KW-1185">Reference proteome</keyword>
<reference evidence="2 3" key="1">
    <citation type="submission" date="2020-12" db="EMBL/GenBank/DDBJ databases">
        <title>Concerted genomic and epigenomic changes stabilize Arabidopsis allopolyploids.</title>
        <authorList>
            <person name="Chen Z."/>
        </authorList>
    </citation>
    <scope>NUCLEOTIDE SEQUENCE [LARGE SCALE GENOMIC DNA]</scope>
    <source>
        <strain evidence="2">Allo738</strain>
        <tissue evidence="2">Leaf</tissue>
    </source>
</reference>
<accession>A0A8T2C615</accession>
<evidence type="ECO:0000313" key="3">
    <source>
        <dbReference type="Proteomes" id="UP000694240"/>
    </source>
</evidence>
<feature type="domain" description="Reverse transcriptase" evidence="1">
    <location>
        <begin position="37"/>
        <end position="314"/>
    </location>
</feature>
<keyword evidence="2" id="KW-0548">Nucleotidyltransferase</keyword>
<dbReference type="PROSITE" id="PS50878">
    <property type="entry name" value="RT_POL"/>
    <property type="match status" value="1"/>
</dbReference>
<gene>
    <name evidence="2" type="ORF">ISN45_Aa01g032480</name>
</gene>
<dbReference type="GO" id="GO:0003964">
    <property type="term" value="F:RNA-directed DNA polymerase activity"/>
    <property type="evidence" value="ECO:0007669"/>
    <property type="project" value="UniProtKB-KW"/>
</dbReference>
<dbReference type="AlphaFoldDB" id="A0A8T2C615"/>
<dbReference type="InterPro" id="IPR000477">
    <property type="entry name" value="RT_dom"/>
</dbReference>
<sequence>MFSLPRNKTSGPDGYSAEFFKSCWSVVGPEVIEAVREFFSSGQMLNQWNATTIVLIPKIPNASATSDFRPISLCNTIYKVISKLLAGRLQALLPSVISNSQSAFIPGRLLAENVLLATELVNGYGRKNVGPRGMLKVDLRKAFDSVNWNFIIATMRALNFPEKFIGWINQCISTPQFSVSVNGHASGYFKSSKGLRQGDPISPYLFVLAMEVFSKLMHSSFAAGFIKHHPKTKELDITHLMFADDVMVFFDGSSMSLQGISDTMDLFASWSGLVMNCEKTQVFTAGLDPAESSAIANSGFSIGSLPIRYLGLPLMSRKLRISEYSSLIEKMVKRFNSWAASFLSYAGRLLLIKSVIYGLVNFWSSAFILPKACLKKMESLCARFLWSGSIDSFRGAKVAWSQVCYPKEEGGLGLRRLDAWNSTLCLKLVWLLFSGSGSLWVAWHHHHHIKGSSFWSLKASATDSWNWKSLLLLRPLAEQFLVCNVRNGKTASFWFDNWHQLGPLFKLAGDVGPTQLRIPLLSTVAEASARHSLRIPRLSSPHVLAIHGILSSIHLSDFDLDNDSYRLQVQGIKYQHFPTAMSWDCIRLKAPVKDWSSSVWFKGATPKHAFNMWLAQLDRLPTRDRLASWGMQIPPSCCLCSLFSESRDHLLLRCEFSEQVWFHVLTRLHLSPCIFYTWSSLIAWTKLKTDSAPPILRKLVAQATVYHIWKQRNNVLHNQGLTGLNAAVAVAVAGVCGSGRLRLQALPSVLNDWFSV</sequence>
<dbReference type="CDD" id="cd01650">
    <property type="entry name" value="RT_nLTR_like"/>
    <property type="match status" value="1"/>
</dbReference>
<comment type="caution">
    <text evidence="2">The sequence shown here is derived from an EMBL/GenBank/DDBJ whole genome shotgun (WGS) entry which is preliminary data.</text>
</comment>
<evidence type="ECO:0000259" key="1">
    <source>
        <dbReference type="PROSITE" id="PS50878"/>
    </source>
</evidence>
<dbReference type="EMBL" id="JAEFBK010000006">
    <property type="protein sequence ID" value="KAG7594499.1"/>
    <property type="molecule type" value="Genomic_DNA"/>
</dbReference>
<evidence type="ECO:0000313" key="2">
    <source>
        <dbReference type="EMBL" id="KAG7594499.1"/>
    </source>
</evidence>
<keyword evidence="2" id="KW-0695">RNA-directed DNA polymerase</keyword>
<proteinExistence type="predicted"/>
<organism evidence="2 3">
    <name type="scientific">Arabidopsis thaliana x Arabidopsis arenosa</name>
    <dbReference type="NCBI Taxonomy" id="1240361"/>
    <lineage>
        <taxon>Eukaryota</taxon>
        <taxon>Viridiplantae</taxon>
        <taxon>Streptophyta</taxon>
        <taxon>Embryophyta</taxon>
        <taxon>Tracheophyta</taxon>
        <taxon>Spermatophyta</taxon>
        <taxon>Magnoliopsida</taxon>
        <taxon>eudicotyledons</taxon>
        <taxon>Gunneridae</taxon>
        <taxon>Pentapetalae</taxon>
        <taxon>rosids</taxon>
        <taxon>malvids</taxon>
        <taxon>Brassicales</taxon>
        <taxon>Brassicaceae</taxon>
        <taxon>Camelineae</taxon>
        <taxon>Arabidopsis</taxon>
    </lineage>
</organism>
<dbReference type="PANTHER" id="PTHR33116">
    <property type="entry name" value="REVERSE TRANSCRIPTASE ZINC-BINDING DOMAIN-CONTAINING PROTEIN-RELATED-RELATED"/>
    <property type="match status" value="1"/>
</dbReference>
<keyword evidence="2" id="KW-0808">Transferase</keyword>